<dbReference type="Pfam" id="PF09278">
    <property type="entry name" value="MerR-DNA-bind"/>
    <property type="match status" value="1"/>
</dbReference>
<dbReference type="PANTHER" id="PTHR30204:SF94">
    <property type="entry name" value="HEAVY METAL-DEPENDENT TRANSCRIPTIONAL REGULATOR HI_0293-RELATED"/>
    <property type="match status" value="1"/>
</dbReference>
<feature type="compositionally biased region" description="Polar residues" evidence="6">
    <location>
        <begin position="143"/>
        <end position="162"/>
    </location>
</feature>
<protein>
    <submittedName>
        <fullName evidence="8">Cu(I)-responsive transcriptional regulator</fullName>
    </submittedName>
</protein>
<name>A0AAU8SVR9_9BURK</name>
<evidence type="ECO:0000256" key="4">
    <source>
        <dbReference type="ARBA" id="ARBA00023125"/>
    </source>
</evidence>
<reference evidence="8 9" key="1">
    <citation type="journal article" date="2015" name="Genome Announc.">
        <title>Complete genome sequences for 59 burkholderia isolates, both pathogenic and near neighbor.</title>
        <authorList>
            <person name="Johnson S.L."/>
            <person name="Bishop-Lilly K.A."/>
            <person name="Ladner J.T."/>
            <person name="Daligault H.E."/>
            <person name="Davenport K.W."/>
            <person name="Jaissle J."/>
            <person name="Frey K.G."/>
            <person name="Koroleva G.I."/>
            <person name="Bruce D.C."/>
            <person name="Coyne S.R."/>
            <person name="Broomall S.M."/>
            <person name="Li P.E."/>
            <person name="Teshima H."/>
            <person name="Gibbons H.S."/>
            <person name="Palacios G.F."/>
            <person name="Rosenzweig C.N."/>
            <person name="Redden C.L."/>
            <person name="Xu Y."/>
            <person name="Minogue T.D."/>
            <person name="Chain P.S."/>
        </authorList>
    </citation>
    <scope>NUCLEOTIDE SEQUENCE [LARGE SCALE GENOMIC DNA]</scope>
    <source>
        <strain evidence="8 9">ATCC BAA-463</strain>
    </source>
</reference>
<dbReference type="GO" id="GO:0005507">
    <property type="term" value="F:copper ion binding"/>
    <property type="evidence" value="ECO:0007669"/>
    <property type="project" value="InterPro"/>
</dbReference>
<feature type="region of interest" description="Disordered" evidence="6">
    <location>
        <begin position="137"/>
        <end position="162"/>
    </location>
</feature>
<sequence length="162" mass="17943">MNIGEAAKATGMSVKMIRYYESIDLIQPHGRAESGYRIYMESDVHVMRFIRQTRALGFSIERVRHLLALWRDEDRASSDVKAVALKHVAELNAQIAELTSMRDSLDQLVQQCSGDSRSSCTILQGIQRMDVDDVRGVEAKADTSASGQSATATPQKAHNNCS</sequence>
<dbReference type="AlphaFoldDB" id="A0AAU8SVR9"/>
<comment type="subcellular location">
    <subcellularLocation>
        <location evidence="1">Cytoplasm</location>
    </subcellularLocation>
</comment>
<keyword evidence="4" id="KW-0238">DNA-binding</keyword>
<keyword evidence="3" id="KW-0805">Transcription regulation</keyword>
<accession>A0AAU8SVR9</accession>
<dbReference type="KEGG" id="bfn:OI25_7604"/>
<dbReference type="SUPFAM" id="SSF46955">
    <property type="entry name" value="Putative DNA-binding domain"/>
    <property type="match status" value="1"/>
</dbReference>
<evidence type="ECO:0000256" key="3">
    <source>
        <dbReference type="ARBA" id="ARBA00023015"/>
    </source>
</evidence>
<dbReference type="GO" id="GO:0005737">
    <property type="term" value="C:cytoplasm"/>
    <property type="evidence" value="ECO:0007669"/>
    <property type="project" value="UniProtKB-SubCell"/>
</dbReference>
<dbReference type="RefSeq" id="WP_063778805.1">
    <property type="nucleotide sequence ID" value="NZ_CAKZHR010000034.1"/>
</dbReference>
<dbReference type="InterPro" id="IPR000551">
    <property type="entry name" value="MerR-type_HTH_dom"/>
</dbReference>
<dbReference type="Proteomes" id="UP000032614">
    <property type="component" value="Chromosome 3"/>
</dbReference>
<keyword evidence="5" id="KW-0804">Transcription</keyword>
<dbReference type="InterPro" id="IPR015358">
    <property type="entry name" value="Tscrpt_reg_MerR_DNA-bd"/>
</dbReference>
<dbReference type="PROSITE" id="PS50937">
    <property type="entry name" value="HTH_MERR_2"/>
    <property type="match status" value="1"/>
</dbReference>
<keyword evidence="2" id="KW-0963">Cytoplasm</keyword>
<dbReference type="GO" id="GO:0003677">
    <property type="term" value="F:DNA binding"/>
    <property type="evidence" value="ECO:0007669"/>
    <property type="project" value="UniProtKB-KW"/>
</dbReference>
<dbReference type="Gene3D" id="1.10.1660.10">
    <property type="match status" value="1"/>
</dbReference>
<evidence type="ECO:0000256" key="2">
    <source>
        <dbReference type="ARBA" id="ARBA00022490"/>
    </source>
</evidence>
<feature type="domain" description="HTH merR-type" evidence="7">
    <location>
        <begin position="1"/>
        <end position="69"/>
    </location>
</feature>
<organism evidence="8 9">
    <name type="scientific">Paraburkholderia fungorum</name>
    <dbReference type="NCBI Taxonomy" id="134537"/>
    <lineage>
        <taxon>Bacteria</taxon>
        <taxon>Pseudomonadati</taxon>
        <taxon>Pseudomonadota</taxon>
        <taxon>Betaproteobacteria</taxon>
        <taxon>Burkholderiales</taxon>
        <taxon>Burkholderiaceae</taxon>
        <taxon>Paraburkholderia</taxon>
    </lineage>
</organism>
<dbReference type="PRINTS" id="PR00040">
    <property type="entry name" value="HTHMERR"/>
</dbReference>
<dbReference type="GO" id="GO:0045893">
    <property type="term" value="P:positive regulation of DNA-templated transcription"/>
    <property type="evidence" value="ECO:0007669"/>
    <property type="project" value="InterPro"/>
</dbReference>
<dbReference type="InterPro" id="IPR009061">
    <property type="entry name" value="DNA-bd_dom_put_sf"/>
</dbReference>
<dbReference type="InterPro" id="IPR011789">
    <property type="entry name" value="CueR"/>
</dbReference>
<dbReference type="EMBL" id="CP010025">
    <property type="protein sequence ID" value="AJZ57094.1"/>
    <property type="molecule type" value="Genomic_DNA"/>
</dbReference>
<evidence type="ECO:0000313" key="8">
    <source>
        <dbReference type="EMBL" id="AJZ57094.1"/>
    </source>
</evidence>
<dbReference type="InterPro" id="IPR047057">
    <property type="entry name" value="MerR_fam"/>
</dbReference>
<evidence type="ECO:0000256" key="5">
    <source>
        <dbReference type="ARBA" id="ARBA00023163"/>
    </source>
</evidence>
<dbReference type="SMART" id="SM00422">
    <property type="entry name" value="HTH_MERR"/>
    <property type="match status" value="1"/>
</dbReference>
<dbReference type="PANTHER" id="PTHR30204">
    <property type="entry name" value="REDOX-CYCLING DRUG-SENSING TRANSCRIPTIONAL ACTIVATOR SOXR"/>
    <property type="match status" value="1"/>
</dbReference>
<evidence type="ECO:0000313" key="9">
    <source>
        <dbReference type="Proteomes" id="UP000032614"/>
    </source>
</evidence>
<dbReference type="GeneID" id="66513885"/>
<proteinExistence type="predicted"/>
<evidence type="ECO:0000256" key="1">
    <source>
        <dbReference type="ARBA" id="ARBA00004496"/>
    </source>
</evidence>
<gene>
    <name evidence="8" type="primary">cueR</name>
    <name evidence="8" type="ORF">OI25_7604</name>
</gene>
<dbReference type="CDD" id="cd01108">
    <property type="entry name" value="HTH_CueR"/>
    <property type="match status" value="1"/>
</dbReference>
<dbReference type="GO" id="GO:0003700">
    <property type="term" value="F:DNA-binding transcription factor activity"/>
    <property type="evidence" value="ECO:0007669"/>
    <property type="project" value="InterPro"/>
</dbReference>
<dbReference type="NCBIfam" id="TIGR02044">
    <property type="entry name" value="CueR"/>
    <property type="match status" value="1"/>
</dbReference>
<dbReference type="Pfam" id="PF00376">
    <property type="entry name" value="MerR"/>
    <property type="match status" value="1"/>
</dbReference>
<evidence type="ECO:0000259" key="7">
    <source>
        <dbReference type="PROSITE" id="PS50937"/>
    </source>
</evidence>
<evidence type="ECO:0000256" key="6">
    <source>
        <dbReference type="SAM" id="MobiDB-lite"/>
    </source>
</evidence>